<gene>
    <name evidence="8" type="ORF">CDG60_11015</name>
</gene>
<dbReference type="PANTHER" id="PTHR30462">
    <property type="entry name" value="INTERMEMBRANE TRANSPORT PROTEIN PQIB-RELATED"/>
    <property type="match status" value="1"/>
</dbReference>
<keyword evidence="4 7" id="KW-0812">Transmembrane</keyword>
<dbReference type="Proteomes" id="UP000263753">
    <property type="component" value="Chromosome"/>
</dbReference>
<proteinExistence type="predicted"/>
<comment type="subcellular location">
    <subcellularLocation>
        <location evidence="1">Cell inner membrane</location>
    </subcellularLocation>
</comment>
<dbReference type="InterPro" id="IPR051800">
    <property type="entry name" value="PqiA-PqiB_transport"/>
</dbReference>
<evidence type="ECO:0000256" key="1">
    <source>
        <dbReference type="ARBA" id="ARBA00004533"/>
    </source>
</evidence>
<feature type="transmembrane region" description="Helical" evidence="7">
    <location>
        <begin position="136"/>
        <end position="162"/>
    </location>
</feature>
<evidence type="ECO:0000256" key="4">
    <source>
        <dbReference type="ARBA" id="ARBA00022692"/>
    </source>
</evidence>
<keyword evidence="2" id="KW-1003">Cell membrane</keyword>
<reference evidence="9" key="1">
    <citation type="submission" date="2018-09" db="EMBL/GenBank/DDBJ databases">
        <title>The complete genome of Acinetobacter sp. strain WCHAc010005.</title>
        <authorList>
            <person name="Hu Y."/>
            <person name="Long H."/>
            <person name="Feng Y."/>
            <person name="Zong Z."/>
        </authorList>
    </citation>
    <scope>NUCLEOTIDE SEQUENCE [LARGE SCALE GENOMIC DNA]</scope>
    <source>
        <strain evidence="9">WCHAc010005</strain>
    </source>
</reference>
<feature type="transmembrane region" description="Helical" evidence="7">
    <location>
        <begin position="210"/>
        <end position="229"/>
    </location>
</feature>
<accession>A0A3B7LZQ5</accession>
<keyword evidence="3" id="KW-0997">Cell inner membrane</keyword>
<feature type="transmembrane region" description="Helical" evidence="7">
    <location>
        <begin position="183"/>
        <end position="204"/>
    </location>
</feature>
<dbReference type="KEGG" id="achi:CDG60_11015"/>
<dbReference type="InterPro" id="IPR007498">
    <property type="entry name" value="PqiA-like"/>
</dbReference>
<evidence type="ECO:0000313" key="8">
    <source>
        <dbReference type="EMBL" id="AXY57047.1"/>
    </source>
</evidence>
<dbReference type="Pfam" id="PF04403">
    <property type="entry name" value="PqiA"/>
    <property type="match status" value="1"/>
</dbReference>
<dbReference type="GO" id="GO:0005886">
    <property type="term" value="C:plasma membrane"/>
    <property type="evidence" value="ECO:0007669"/>
    <property type="project" value="UniProtKB-SubCell"/>
</dbReference>
<evidence type="ECO:0000256" key="2">
    <source>
        <dbReference type="ARBA" id="ARBA00022475"/>
    </source>
</evidence>
<evidence type="ECO:0000256" key="3">
    <source>
        <dbReference type="ARBA" id="ARBA00022519"/>
    </source>
</evidence>
<sequence length="270" mass="29905">MKHSENNTDVAVLQPASRVDVKKDLHTEAVPLRAIDLSLVLCHCCGLLNPQQETDAVDHTVDENQRCSRCNSPVHLRKPVSLQRTFAFLAAAIILYIPANILPMTVTESLLGRQQDTIMSGVIYFWKSGDYLVSSVIFMASIFIPMLKLIILAVLLVAVYLQSSKSVTFSPAHCATMYRIVEFIGRWSMIDVFVVALLAALIQIQSLATILAGPGAVAFGAVVVLTMLASQSFDPRMIWDNYSLEQRKKMNKHVSVHVTNADFNSSKKEI</sequence>
<evidence type="ECO:0000256" key="5">
    <source>
        <dbReference type="ARBA" id="ARBA00022989"/>
    </source>
</evidence>
<dbReference type="EMBL" id="CP032134">
    <property type="protein sequence ID" value="AXY57047.1"/>
    <property type="molecule type" value="Genomic_DNA"/>
</dbReference>
<dbReference type="PANTHER" id="PTHR30462:SF3">
    <property type="entry name" value="INTERMEMBRANE TRANSPORT PROTEIN PQIA"/>
    <property type="match status" value="1"/>
</dbReference>
<keyword evidence="6 7" id="KW-0472">Membrane</keyword>
<name>A0A3B7LZQ5_9GAMM</name>
<dbReference type="RefSeq" id="WP_087513877.1">
    <property type="nucleotide sequence ID" value="NZ_CP032134.1"/>
</dbReference>
<dbReference type="AlphaFoldDB" id="A0A3B7LZQ5"/>
<feature type="transmembrane region" description="Helical" evidence="7">
    <location>
        <begin position="86"/>
        <end position="106"/>
    </location>
</feature>
<organism evidence="8 9">
    <name type="scientific">Acinetobacter chinensis</name>
    <dbReference type="NCBI Taxonomy" id="2004650"/>
    <lineage>
        <taxon>Bacteria</taxon>
        <taxon>Pseudomonadati</taxon>
        <taxon>Pseudomonadota</taxon>
        <taxon>Gammaproteobacteria</taxon>
        <taxon>Moraxellales</taxon>
        <taxon>Moraxellaceae</taxon>
        <taxon>Acinetobacter</taxon>
    </lineage>
</organism>
<evidence type="ECO:0000313" key="9">
    <source>
        <dbReference type="Proteomes" id="UP000263753"/>
    </source>
</evidence>
<protein>
    <submittedName>
        <fullName evidence="8">Paraquat-inducible membrane protein A</fullName>
    </submittedName>
</protein>
<evidence type="ECO:0000256" key="6">
    <source>
        <dbReference type="ARBA" id="ARBA00023136"/>
    </source>
</evidence>
<keyword evidence="5 7" id="KW-1133">Transmembrane helix</keyword>
<evidence type="ECO:0000256" key="7">
    <source>
        <dbReference type="SAM" id="Phobius"/>
    </source>
</evidence>